<feature type="transmembrane region" description="Helical" evidence="6">
    <location>
        <begin position="80"/>
        <end position="98"/>
    </location>
</feature>
<evidence type="ECO:0000256" key="6">
    <source>
        <dbReference type="SAM" id="Phobius"/>
    </source>
</evidence>
<keyword evidence="3 6" id="KW-1133">Transmembrane helix</keyword>
<feature type="transmembrane region" description="Helical" evidence="6">
    <location>
        <begin position="45"/>
        <end position="68"/>
    </location>
</feature>
<evidence type="ECO:0000256" key="3">
    <source>
        <dbReference type="ARBA" id="ARBA00022989"/>
    </source>
</evidence>
<gene>
    <name evidence="8" type="ORF">IWQ60_003379</name>
</gene>
<name>A0A9W8DUV7_9FUNG</name>
<feature type="region of interest" description="Disordered" evidence="5">
    <location>
        <begin position="124"/>
        <end position="165"/>
    </location>
</feature>
<feature type="transmembrane region" description="Helical" evidence="6">
    <location>
        <begin position="209"/>
        <end position="227"/>
    </location>
</feature>
<feature type="transmembrane region" description="Helical" evidence="6">
    <location>
        <begin position="301"/>
        <end position="323"/>
    </location>
</feature>
<dbReference type="Proteomes" id="UP001150569">
    <property type="component" value="Unassembled WGS sequence"/>
</dbReference>
<dbReference type="PANTHER" id="PTHR23051:SF0">
    <property type="entry name" value="SOLUTE CARRIER FAMILY 35 MEMBER F5"/>
    <property type="match status" value="1"/>
</dbReference>
<evidence type="ECO:0000256" key="4">
    <source>
        <dbReference type="ARBA" id="ARBA00023136"/>
    </source>
</evidence>
<evidence type="ECO:0000256" key="2">
    <source>
        <dbReference type="ARBA" id="ARBA00022692"/>
    </source>
</evidence>
<evidence type="ECO:0000259" key="7">
    <source>
        <dbReference type="Pfam" id="PF00892"/>
    </source>
</evidence>
<dbReference type="OrthoDB" id="1436450at2759"/>
<organism evidence="8 9">
    <name type="scientific">Tieghemiomyces parasiticus</name>
    <dbReference type="NCBI Taxonomy" id="78921"/>
    <lineage>
        <taxon>Eukaryota</taxon>
        <taxon>Fungi</taxon>
        <taxon>Fungi incertae sedis</taxon>
        <taxon>Zoopagomycota</taxon>
        <taxon>Kickxellomycotina</taxon>
        <taxon>Dimargaritomycetes</taxon>
        <taxon>Dimargaritales</taxon>
        <taxon>Dimargaritaceae</taxon>
        <taxon>Tieghemiomyces</taxon>
    </lineage>
</organism>
<keyword evidence="2 6" id="KW-0812">Transmembrane</keyword>
<feature type="domain" description="EamA" evidence="7">
    <location>
        <begin position="183"/>
        <end position="251"/>
    </location>
</feature>
<feature type="transmembrane region" description="Helical" evidence="6">
    <location>
        <begin position="329"/>
        <end position="347"/>
    </location>
</feature>
<evidence type="ECO:0000313" key="8">
    <source>
        <dbReference type="EMBL" id="KAJ1926940.1"/>
    </source>
</evidence>
<sequence length="411" mass="44344">MPPSYAALATQSPPPPYAAAVEPSSHSARLTARLRASIKKGRGRYALGIVFLLGVVFIWVGSSFLMSFMFNESSYDKPIFVTYLNTASFTFYLIGTAFRALRPKRPASAVELTVAAAADIPTSRSPLKASSDTCPSPQDKQGLESDTSFGDEGARAPSPTTDEVVVQEAPLDKLTTRETAKLSFTFCLLWFAANCSSNTALAHTTVSNATILCSTSGLFTLILGVLFRVERLTWLRVASVAASIGGVYLVTTGVQAPTDGPDSRNHLVGDVLAVASAFFYGCYTILIKLKIDNEDRIHMPTFLGFVGLFNTFLLWPLFFLFHYTGVETFALPPTAIVWGMIALNALVGSFLSEYLWLLAVLMTSPLVVTLGISLTNPLALLGDIFLKGLVTTPIYWVGAALVMLGFLGSNW</sequence>
<feature type="transmembrane region" description="Helical" evidence="6">
    <location>
        <begin position="182"/>
        <end position="203"/>
    </location>
</feature>
<comment type="subcellular location">
    <subcellularLocation>
        <location evidence="1">Membrane</location>
        <topology evidence="1">Multi-pass membrane protein</topology>
    </subcellularLocation>
</comment>
<dbReference type="PANTHER" id="PTHR23051">
    <property type="entry name" value="SOLUTE CARRIER FAMILY 35, MEMBER F5"/>
    <property type="match status" value="1"/>
</dbReference>
<protein>
    <recommendedName>
        <fullName evidence="7">EamA domain-containing protein</fullName>
    </recommendedName>
</protein>
<dbReference type="Pfam" id="PF00892">
    <property type="entry name" value="EamA"/>
    <property type="match status" value="1"/>
</dbReference>
<feature type="transmembrane region" description="Helical" evidence="6">
    <location>
        <begin position="384"/>
        <end position="407"/>
    </location>
</feature>
<evidence type="ECO:0000256" key="5">
    <source>
        <dbReference type="SAM" id="MobiDB-lite"/>
    </source>
</evidence>
<feature type="transmembrane region" description="Helical" evidence="6">
    <location>
        <begin position="234"/>
        <end position="251"/>
    </location>
</feature>
<reference evidence="8" key="1">
    <citation type="submission" date="2022-07" db="EMBL/GenBank/DDBJ databases">
        <title>Phylogenomic reconstructions and comparative analyses of Kickxellomycotina fungi.</title>
        <authorList>
            <person name="Reynolds N.K."/>
            <person name="Stajich J.E."/>
            <person name="Barry K."/>
            <person name="Grigoriev I.V."/>
            <person name="Crous P."/>
            <person name="Smith M.E."/>
        </authorList>
    </citation>
    <scope>NUCLEOTIDE SEQUENCE</scope>
    <source>
        <strain evidence="8">RSA 861</strain>
    </source>
</reference>
<comment type="caution">
    <text evidence="8">The sequence shown here is derived from an EMBL/GenBank/DDBJ whole genome shotgun (WGS) entry which is preliminary data.</text>
</comment>
<dbReference type="AlphaFoldDB" id="A0A9W8DUV7"/>
<dbReference type="InterPro" id="IPR000620">
    <property type="entry name" value="EamA_dom"/>
</dbReference>
<feature type="transmembrane region" description="Helical" evidence="6">
    <location>
        <begin position="354"/>
        <end position="372"/>
    </location>
</feature>
<keyword evidence="9" id="KW-1185">Reference proteome</keyword>
<evidence type="ECO:0000313" key="9">
    <source>
        <dbReference type="Proteomes" id="UP001150569"/>
    </source>
</evidence>
<feature type="transmembrane region" description="Helical" evidence="6">
    <location>
        <begin position="271"/>
        <end position="289"/>
    </location>
</feature>
<accession>A0A9W8DUV7</accession>
<keyword evidence="4 6" id="KW-0472">Membrane</keyword>
<dbReference type="GO" id="GO:0000329">
    <property type="term" value="C:fungal-type vacuole membrane"/>
    <property type="evidence" value="ECO:0007669"/>
    <property type="project" value="TreeGrafter"/>
</dbReference>
<proteinExistence type="predicted"/>
<dbReference type="InterPro" id="IPR037185">
    <property type="entry name" value="EmrE-like"/>
</dbReference>
<evidence type="ECO:0000256" key="1">
    <source>
        <dbReference type="ARBA" id="ARBA00004141"/>
    </source>
</evidence>
<feature type="compositionally biased region" description="Polar residues" evidence="5">
    <location>
        <begin position="124"/>
        <end position="148"/>
    </location>
</feature>
<dbReference type="SUPFAM" id="SSF103481">
    <property type="entry name" value="Multidrug resistance efflux transporter EmrE"/>
    <property type="match status" value="1"/>
</dbReference>
<dbReference type="EMBL" id="JANBPT010000143">
    <property type="protein sequence ID" value="KAJ1926940.1"/>
    <property type="molecule type" value="Genomic_DNA"/>
</dbReference>